<comment type="subcellular location">
    <subcellularLocation>
        <location evidence="1">Nucleus</location>
    </subcellularLocation>
</comment>
<evidence type="ECO:0000256" key="5">
    <source>
        <dbReference type="ARBA" id="ARBA00023242"/>
    </source>
</evidence>
<dbReference type="EMBL" id="KK198759">
    <property type="protein sequence ID" value="KCW63265.1"/>
    <property type="molecule type" value="Genomic_DNA"/>
</dbReference>
<dbReference type="Gramene" id="KCW63265">
    <property type="protein sequence ID" value="KCW63265"/>
    <property type="gene ID" value="EUGRSUZ_G00889"/>
</dbReference>
<protein>
    <recommendedName>
        <fullName evidence="7">TF-B3 domain-containing protein</fullName>
    </recommendedName>
</protein>
<evidence type="ECO:0000256" key="6">
    <source>
        <dbReference type="SAM" id="MobiDB-lite"/>
    </source>
</evidence>
<evidence type="ECO:0000256" key="2">
    <source>
        <dbReference type="ARBA" id="ARBA00023015"/>
    </source>
</evidence>
<proteinExistence type="predicted"/>
<dbReference type="CDD" id="cd10017">
    <property type="entry name" value="B3_DNA"/>
    <property type="match status" value="1"/>
</dbReference>
<dbReference type="PANTHER" id="PTHR31391:SF143">
    <property type="entry name" value="B3 DNA-BINDING DOMAIN PROTEIN"/>
    <property type="match status" value="1"/>
</dbReference>
<organism evidence="8">
    <name type="scientific">Eucalyptus grandis</name>
    <name type="common">Flooded gum</name>
    <dbReference type="NCBI Taxonomy" id="71139"/>
    <lineage>
        <taxon>Eukaryota</taxon>
        <taxon>Viridiplantae</taxon>
        <taxon>Streptophyta</taxon>
        <taxon>Embryophyta</taxon>
        <taxon>Tracheophyta</taxon>
        <taxon>Spermatophyta</taxon>
        <taxon>Magnoliopsida</taxon>
        <taxon>eudicotyledons</taxon>
        <taxon>Gunneridae</taxon>
        <taxon>Pentapetalae</taxon>
        <taxon>rosids</taxon>
        <taxon>malvids</taxon>
        <taxon>Myrtales</taxon>
        <taxon>Myrtaceae</taxon>
        <taxon>Myrtoideae</taxon>
        <taxon>Eucalypteae</taxon>
        <taxon>Eucalyptus</taxon>
    </lineage>
</organism>
<sequence>MQHYSIGHGHLIVFKYKGSSTFRVMIFNKSSSEIDYSSSSISNLGSGFISPEWEDVIEMEDSEDSASHQKMRVEPHSPCSQLSPSCSSQDLEDGAGQSRSRASHSKPVSGGSMSPWPLSSFELASKFDSEYPFFKVVMRPSYMKKEAYVPRRFIIQHILEIKEIVTLRHSGRSWPVKLWSNPRSVHGAAFSSGWGAFVRGTRLHVGNVCVFELIDRDDIVFRVYIFSSKGTCKQSKCRVNHLEPVFHDPAPPRPLTTPELARDFDSEHPFFKLVIRECHLKTLSVPDRFIRQHIRENKGTATLRYSDRSWPEMPACLSSSIGKIMCSKSPSSATAVRTRFTLIEVITGHVTIGCLQRRCKSRISNYASSIQQWQIDETETLFCSWFLVFWW</sequence>
<dbReference type="InterPro" id="IPR044837">
    <property type="entry name" value="REM16-like"/>
</dbReference>
<accession>A0A059BC57</accession>
<evidence type="ECO:0000259" key="7">
    <source>
        <dbReference type="PROSITE" id="PS50863"/>
    </source>
</evidence>
<feature type="region of interest" description="Disordered" evidence="6">
    <location>
        <begin position="59"/>
        <end position="113"/>
    </location>
</feature>
<evidence type="ECO:0000256" key="4">
    <source>
        <dbReference type="ARBA" id="ARBA00023163"/>
    </source>
</evidence>
<dbReference type="AlphaFoldDB" id="A0A059BC57"/>
<dbReference type="GO" id="GO:0005634">
    <property type="term" value="C:nucleus"/>
    <property type="evidence" value="ECO:0007669"/>
    <property type="project" value="UniProtKB-SubCell"/>
</dbReference>
<dbReference type="PROSITE" id="PS50863">
    <property type="entry name" value="B3"/>
    <property type="match status" value="1"/>
</dbReference>
<dbReference type="InParanoid" id="A0A059BC57"/>
<evidence type="ECO:0000256" key="1">
    <source>
        <dbReference type="ARBA" id="ARBA00004123"/>
    </source>
</evidence>
<keyword evidence="2" id="KW-0805">Transcription regulation</keyword>
<dbReference type="PANTHER" id="PTHR31391">
    <property type="entry name" value="B3 DOMAIN-CONTAINING PROTEIN OS11G0197600-RELATED"/>
    <property type="match status" value="1"/>
</dbReference>
<dbReference type="GO" id="GO:0003677">
    <property type="term" value="F:DNA binding"/>
    <property type="evidence" value="ECO:0007669"/>
    <property type="project" value="UniProtKB-KW"/>
</dbReference>
<feature type="compositionally biased region" description="Low complexity" evidence="6">
    <location>
        <begin position="77"/>
        <end position="89"/>
    </location>
</feature>
<dbReference type="SUPFAM" id="SSF101936">
    <property type="entry name" value="DNA-binding pseudobarrel domain"/>
    <property type="match status" value="1"/>
</dbReference>
<dbReference type="InterPro" id="IPR003340">
    <property type="entry name" value="B3_DNA-bd"/>
</dbReference>
<dbReference type="OMA" id="FCHASHS"/>
<keyword evidence="4" id="KW-0804">Transcription</keyword>
<dbReference type="SMART" id="SM01019">
    <property type="entry name" value="B3"/>
    <property type="match status" value="1"/>
</dbReference>
<dbReference type="InterPro" id="IPR015300">
    <property type="entry name" value="DNA-bd_pseudobarrel_sf"/>
</dbReference>
<feature type="compositionally biased region" description="Basic and acidic residues" evidence="6">
    <location>
        <begin position="65"/>
        <end position="75"/>
    </location>
</feature>
<reference evidence="8" key="1">
    <citation type="submission" date="2013-07" db="EMBL/GenBank/DDBJ databases">
        <title>The genome of Eucalyptus grandis.</title>
        <authorList>
            <person name="Schmutz J."/>
            <person name="Hayes R."/>
            <person name="Myburg A."/>
            <person name="Tuskan G."/>
            <person name="Grattapaglia D."/>
            <person name="Rokhsar D.S."/>
        </authorList>
    </citation>
    <scope>NUCLEOTIDE SEQUENCE</scope>
    <source>
        <tissue evidence="8">Leaf extractions</tissue>
    </source>
</reference>
<dbReference type="Gene3D" id="2.40.330.10">
    <property type="entry name" value="DNA-binding pseudobarrel domain"/>
    <property type="match status" value="2"/>
</dbReference>
<feature type="domain" description="TF-B3" evidence="7">
    <location>
        <begin position="132"/>
        <end position="229"/>
    </location>
</feature>
<name>A0A059BC57_EUCGR</name>
<keyword evidence="5" id="KW-0539">Nucleus</keyword>
<keyword evidence="3" id="KW-0238">DNA-binding</keyword>
<gene>
    <name evidence="8" type="ORF">EUGRSUZ_G00889</name>
</gene>
<evidence type="ECO:0000313" key="8">
    <source>
        <dbReference type="EMBL" id="KCW63265.1"/>
    </source>
</evidence>
<dbReference type="Pfam" id="PF02362">
    <property type="entry name" value="B3"/>
    <property type="match status" value="1"/>
</dbReference>
<evidence type="ECO:0000256" key="3">
    <source>
        <dbReference type="ARBA" id="ARBA00023125"/>
    </source>
</evidence>